<dbReference type="RefSeq" id="WP_149672365.1">
    <property type="nucleotide sequence ID" value="NZ_VTUZ01000017.1"/>
</dbReference>
<gene>
    <name evidence="2" type="ORF">FVF58_24215</name>
</gene>
<proteinExistence type="predicted"/>
<reference evidence="2 3" key="1">
    <citation type="submission" date="2019-08" db="EMBL/GenBank/DDBJ databases">
        <title>Paraburkholderia sp. DCY113.</title>
        <authorList>
            <person name="Kang J."/>
        </authorList>
    </citation>
    <scope>NUCLEOTIDE SEQUENCE [LARGE SCALE GENOMIC DNA]</scope>
    <source>
        <strain evidence="2 3">DCY113</strain>
    </source>
</reference>
<dbReference type="EMBL" id="VTUZ01000017">
    <property type="protein sequence ID" value="KAA1007240.1"/>
    <property type="molecule type" value="Genomic_DNA"/>
</dbReference>
<dbReference type="Proteomes" id="UP000325273">
    <property type="component" value="Unassembled WGS sequence"/>
</dbReference>
<evidence type="ECO:0000313" key="3">
    <source>
        <dbReference type="Proteomes" id="UP000325273"/>
    </source>
</evidence>
<comment type="caution">
    <text evidence="2">The sequence shown here is derived from an EMBL/GenBank/DDBJ whole genome shotgun (WGS) entry which is preliminary data.</text>
</comment>
<accession>A0A5B0GWN5</accession>
<name>A0A5B0GWN5_9BURK</name>
<sequence>MRKVIEVDIIDMARAPGMTVILDGKIGREGLSPARPANENAISGGPPSNQKSHAIRALSV</sequence>
<protein>
    <submittedName>
        <fullName evidence="2">Uncharacterized protein</fullName>
    </submittedName>
</protein>
<evidence type="ECO:0000313" key="2">
    <source>
        <dbReference type="EMBL" id="KAA1007240.1"/>
    </source>
</evidence>
<evidence type="ECO:0000256" key="1">
    <source>
        <dbReference type="SAM" id="MobiDB-lite"/>
    </source>
</evidence>
<feature type="region of interest" description="Disordered" evidence="1">
    <location>
        <begin position="31"/>
        <end position="60"/>
    </location>
</feature>
<organism evidence="2 3">
    <name type="scientific">Paraburkholderia panacisoli</name>
    <dbReference type="NCBI Taxonomy" id="2603818"/>
    <lineage>
        <taxon>Bacteria</taxon>
        <taxon>Pseudomonadati</taxon>
        <taxon>Pseudomonadota</taxon>
        <taxon>Betaproteobacteria</taxon>
        <taxon>Burkholderiales</taxon>
        <taxon>Burkholderiaceae</taxon>
        <taxon>Paraburkholderia</taxon>
    </lineage>
</organism>
<dbReference type="AlphaFoldDB" id="A0A5B0GWN5"/>
<keyword evidence="3" id="KW-1185">Reference proteome</keyword>